<dbReference type="Proteomes" id="UP000886796">
    <property type="component" value="Unassembled WGS sequence"/>
</dbReference>
<feature type="domain" description="RecX second three-helical" evidence="5">
    <location>
        <begin position="107"/>
        <end position="147"/>
    </location>
</feature>
<proteinExistence type="inferred from homology"/>
<evidence type="ECO:0000256" key="4">
    <source>
        <dbReference type="ARBA" id="ARBA00022490"/>
    </source>
</evidence>
<comment type="caution">
    <text evidence="6">The sequence shown here is derived from an EMBL/GenBank/DDBJ whole genome shotgun (WGS) entry which is preliminary data.</text>
</comment>
<protein>
    <recommendedName>
        <fullName evidence="3">Regulatory protein RecX</fullName>
    </recommendedName>
</protein>
<reference evidence="6" key="1">
    <citation type="submission" date="2020-10" db="EMBL/GenBank/DDBJ databases">
        <authorList>
            <person name="Gilroy R."/>
        </authorList>
    </citation>
    <scope>NUCLEOTIDE SEQUENCE</scope>
    <source>
        <strain evidence="6">13361</strain>
    </source>
</reference>
<organism evidence="6 7">
    <name type="scientific">Candidatus Faecousia excrementigallinarum</name>
    <dbReference type="NCBI Taxonomy" id="2840806"/>
    <lineage>
        <taxon>Bacteria</taxon>
        <taxon>Bacillati</taxon>
        <taxon>Bacillota</taxon>
        <taxon>Clostridia</taxon>
        <taxon>Eubacteriales</taxon>
        <taxon>Oscillospiraceae</taxon>
        <taxon>Faecousia</taxon>
    </lineage>
</organism>
<dbReference type="InterPro" id="IPR053924">
    <property type="entry name" value="RecX_HTH_2nd"/>
</dbReference>
<dbReference type="PANTHER" id="PTHR33602:SF1">
    <property type="entry name" value="REGULATORY PROTEIN RECX FAMILY PROTEIN"/>
    <property type="match status" value="1"/>
</dbReference>
<comment type="similarity">
    <text evidence="2">Belongs to the RecX family.</text>
</comment>
<comment type="subcellular location">
    <subcellularLocation>
        <location evidence="1">Cytoplasm</location>
    </subcellularLocation>
</comment>
<reference evidence="6" key="2">
    <citation type="journal article" date="2021" name="PeerJ">
        <title>Extensive microbial diversity within the chicken gut microbiome revealed by metagenomics and culture.</title>
        <authorList>
            <person name="Gilroy R."/>
            <person name="Ravi A."/>
            <person name="Getino M."/>
            <person name="Pursley I."/>
            <person name="Horton D.L."/>
            <person name="Alikhan N.F."/>
            <person name="Baker D."/>
            <person name="Gharbi K."/>
            <person name="Hall N."/>
            <person name="Watson M."/>
            <person name="Adriaenssens E.M."/>
            <person name="Foster-Nyarko E."/>
            <person name="Jarju S."/>
            <person name="Secka A."/>
            <person name="Antonio M."/>
            <person name="Oren A."/>
            <person name="Chaudhuri R.R."/>
            <person name="La Ragione R."/>
            <person name="Hildebrand F."/>
            <person name="Pallen M.J."/>
        </authorList>
    </citation>
    <scope>NUCLEOTIDE SEQUENCE</scope>
    <source>
        <strain evidence="6">13361</strain>
    </source>
</reference>
<dbReference type="InterPro" id="IPR003783">
    <property type="entry name" value="Regulatory_RecX"/>
</dbReference>
<dbReference type="GO" id="GO:0006282">
    <property type="term" value="P:regulation of DNA repair"/>
    <property type="evidence" value="ECO:0007669"/>
    <property type="project" value="InterPro"/>
</dbReference>
<dbReference type="InterPro" id="IPR036388">
    <property type="entry name" value="WH-like_DNA-bd_sf"/>
</dbReference>
<sequence length="207" mass="23834">MRVDSVANQPDMAGRYRVCFSDGTVLRLYRQTVQDYGLYPGLELEEENFRKLQQDAGQMSAKMRAVRIVASSSISQKGLERRLVQKGEDPQQAKNAVKWMSDMDLLDDRKTAEQIVSSCIRKGYGLTRAKQALYEKQIPREYWQEALEDYPDQMEYIVSFLSARLKGNPDEREIRRATDALIRRGHSYGAIRKGLGQLAIDDDFQEE</sequence>
<evidence type="ECO:0000313" key="6">
    <source>
        <dbReference type="EMBL" id="HIQ67159.1"/>
    </source>
</evidence>
<evidence type="ECO:0000256" key="3">
    <source>
        <dbReference type="ARBA" id="ARBA00018111"/>
    </source>
</evidence>
<dbReference type="Gene3D" id="1.10.10.10">
    <property type="entry name" value="Winged helix-like DNA-binding domain superfamily/Winged helix DNA-binding domain"/>
    <property type="match status" value="2"/>
</dbReference>
<gene>
    <name evidence="6" type="ORF">IAB74_01445</name>
</gene>
<evidence type="ECO:0000313" key="7">
    <source>
        <dbReference type="Proteomes" id="UP000886796"/>
    </source>
</evidence>
<dbReference type="Pfam" id="PF02631">
    <property type="entry name" value="RecX_HTH2"/>
    <property type="match status" value="1"/>
</dbReference>
<dbReference type="PANTHER" id="PTHR33602">
    <property type="entry name" value="REGULATORY PROTEIN RECX FAMILY PROTEIN"/>
    <property type="match status" value="1"/>
</dbReference>
<dbReference type="AlphaFoldDB" id="A0A9D1CMC5"/>
<evidence type="ECO:0000256" key="2">
    <source>
        <dbReference type="ARBA" id="ARBA00009695"/>
    </source>
</evidence>
<dbReference type="EMBL" id="DVFK01000020">
    <property type="protein sequence ID" value="HIQ67159.1"/>
    <property type="molecule type" value="Genomic_DNA"/>
</dbReference>
<keyword evidence="4" id="KW-0963">Cytoplasm</keyword>
<accession>A0A9D1CMC5</accession>
<evidence type="ECO:0000256" key="1">
    <source>
        <dbReference type="ARBA" id="ARBA00004496"/>
    </source>
</evidence>
<evidence type="ECO:0000259" key="5">
    <source>
        <dbReference type="Pfam" id="PF02631"/>
    </source>
</evidence>
<name>A0A9D1CMC5_9FIRM</name>
<dbReference type="GO" id="GO:0005737">
    <property type="term" value="C:cytoplasm"/>
    <property type="evidence" value="ECO:0007669"/>
    <property type="project" value="UniProtKB-SubCell"/>
</dbReference>